<dbReference type="AlphaFoldDB" id="A0A1H1B080"/>
<keyword evidence="3" id="KW-1185">Reference proteome</keyword>
<dbReference type="Gene3D" id="1.20.1250.20">
    <property type="entry name" value="MFS general substrate transporter like domains"/>
    <property type="match status" value="1"/>
</dbReference>
<keyword evidence="1" id="KW-1133">Transmembrane helix</keyword>
<feature type="transmembrane region" description="Helical" evidence="1">
    <location>
        <begin position="255"/>
        <end position="275"/>
    </location>
</feature>
<feature type="transmembrane region" description="Helical" evidence="1">
    <location>
        <begin position="315"/>
        <end position="337"/>
    </location>
</feature>
<sequence>MGRAGAKIYGRLIKADEDALARLPEDVRRNVPGNGLRLVVAHALQNAGDQIVNASTVLAWLVASLDGPSWIIGLLVPVRESGSMLPQAALAPWVRRHRQRKRIWIIGAAGQAAAVAAMAFTAAVGTGTAAGAAILLEVAGFALARALASIASKDVQGRTIPPGQRGQINGIAAFASGIVAVTVGLSIRLIGGGDVDPAALAALLGCAALAWLAALLVFARVKEPDGLPAENNDDGGWLVRSWSLLREDKPFRRFVGVRGLLLVSALSPPFIVAMAEERGTGGLGGLGPFVIASGLAAILGGRLAGRLADRSSKNLMMWGCAASSLVVFALLAATAVPSLATSSWLYPAAFFLLALNHIGVRVARKTYVVDMATGDQRTEYVAVSNTAMGVLLLVTGGISSALAQLGTGVALLFLAIMGSAGVVAARFLPEVSGGKRTG</sequence>
<feature type="transmembrane region" description="Helical" evidence="1">
    <location>
        <begin position="103"/>
        <end position="123"/>
    </location>
</feature>
<feature type="transmembrane region" description="Helical" evidence="1">
    <location>
        <begin position="168"/>
        <end position="191"/>
    </location>
</feature>
<dbReference type="InterPro" id="IPR011701">
    <property type="entry name" value="MFS"/>
</dbReference>
<proteinExistence type="predicted"/>
<dbReference type="OrthoDB" id="1117124at2"/>
<gene>
    <name evidence="2" type="ORF">SAMN04489742_1173</name>
</gene>
<evidence type="ECO:0000313" key="3">
    <source>
        <dbReference type="Proteomes" id="UP000181917"/>
    </source>
</evidence>
<dbReference type="PANTHER" id="PTHR23526:SF2">
    <property type="entry name" value="MAJOR FACILITATOR SUPERFAMILY (MFS) PROFILE DOMAIN-CONTAINING PROTEIN"/>
    <property type="match status" value="1"/>
</dbReference>
<dbReference type="GO" id="GO:0022857">
    <property type="term" value="F:transmembrane transporter activity"/>
    <property type="evidence" value="ECO:0007669"/>
    <property type="project" value="InterPro"/>
</dbReference>
<protein>
    <recommendedName>
        <fullName evidence="4">Major Facilitator Superfamily protein</fullName>
    </recommendedName>
</protein>
<feature type="transmembrane region" description="Helical" evidence="1">
    <location>
        <begin position="380"/>
        <end position="403"/>
    </location>
</feature>
<feature type="transmembrane region" description="Helical" evidence="1">
    <location>
        <begin position="409"/>
        <end position="428"/>
    </location>
</feature>
<dbReference type="EMBL" id="FNKH01000002">
    <property type="protein sequence ID" value="SDQ45313.1"/>
    <property type="molecule type" value="Genomic_DNA"/>
</dbReference>
<dbReference type="Proteomes" id="UP000181917">
    <property type="component" value="Unassembled WGS sequence"/>
</dbReference>
<name>A0A1H1B080_9MICC</name>
<feature type="transmembrane region" description="Helical" evidence="1">
    <location>
        <begin position="281"/>
        <end position="303"/>
    </location>
</feature>
<dbReference type="InterPro" id="IPR052528">
    <property type="entry name" value="Sugar_transport-like"/>
</dbReference>
<feature type="transmembrane region" description="Helical" evidence="1">
    <location>
        <begin position="129"/>
        <end position="148"/>
    </location>
</feature>
<dbReference type="STRING" id="37928.SAMN04489742_1173"/>
<dbReference type="KEGG" id="acry:AC20117_11470"/>
<dbReference type="PANTHER" id="PTHR23526">
    <property type="entry name" value="INTEGRAL MEMBRANE TRANSPORT PROTEIN-RELATED"/>
    <property type="match status" value="1"/>
</dbReference>
<dbReference type="InterPro" id="IPR036259">
    <property type="entry name" value="MFS_trans_sf"/>
</dbReference>
<dbReference type="Pfam" id="PF07690">
    <property type="entry name" value="MFS_1"/>
    <property type="match status" value="1"/>
</dbReference>
<feature type="transmembrane region" description="Helical" evidence="1">
    <location>
        <begin position="343"/>
        <end position="360"/>
    </location>
</feature>
<reference evidence="2 3" key="1">
    <citation type="submission" date="2016-10" db="EMBL/GenBank/DDBJ databases">
        <authorList>
            <person name="de Groot N.N."/>
        </authorList>
    </citation>
    <scope>NUCLEOTIDE SEQUENCE [LARGE SCALE GENOMIC DNA]</scope>
    <source>
        <strain evidence="2 3">DSM 20117</strain>
    </source>
</reference>
<evidence type="ECO:0000256" key="1">
    <source>
        <dbReference type="SAM" id="Phobius"/>
    </source>
</evidence>
<dbReference type="SUPFAM" id="SSF103473">
    <property type="entry name" value="MFS general substrate transporter"/>
    <property type="match status" value="1"/>
</dbReference>
<dbReference type="RefSeq" id="WP_074699624.1">
    <property type="nucleotide sequence ID" value="NZ_CP018863.1"/>
</dbReference>
<evidence type="ECO:0008006" key="4">
    <source>
        <dbReference type="Google" id="ProtNLM"/>
    </source>
</evidence>
<keyword evidence="1" id="KW-0472">Membrane</keyword>
<evidence type="ECO:0000313" key="2">
    <source>
        <dbReference type="EMBL" id="SDQ45313.1"/>
    </source>
</evidence>
<accession>A0A1H1B080</accession>
<feature type="transmembrane region" description="Helical" evidence="1">
    <location>
        <begin position="197"/>
        <end position="218"/>
    </location>
</feature>
<keyword evidence="1" id="KW-0812">Transmembrane</keyword>
<organism evidence="2 3">
    <name type="scientific">Crystallibacter crystallopoietes</name>
    <dbReference type="NCBI Taxonomy" id="37928"/>
    <lineage>
        <taxon>Bacteria</taxon>
        <taxon>Bacillati</taxon>
        <taxon>Actinomycetota</taxon>
        <taxon>Actinomycetes</taxon>
        <taxon>Micrococcales</taxon>
        <taxon>Micrococcaceae</taxon>
        <taxon>Crystallibacter</taxon>
    </lineage>
</organism>